<evidence type="ECO:0000313" key="2">
    <source>
        <dbReference type="Proteomes" id="UP001497480"/>
    </source>
</evidence>
<dbReference type="Proteomes" id="UP001497480">
    <property type="component" value="Unassembled WGS sequence"/>
</dbReference>
<accession>A0AAV1Y5Z3</accession>
<dbReference type="EMBL" id="CAXHTB010000021">
    <property type="protein sequence ID" value="CAL0328528.1"/>
    <property type="molecule type" value="Genomic_DNA"/>
</dbReference>
<organism evidence="1 2">
    <name type="scientific">Lupinus luteus</name>
    <name type="common">European yellow lupine</name>
    <dbReference type="NCBI Taxonomy" id="3873"/>
    <lineage>
        <taxon>Eukaryota</taxon>
        <taxon>Viridiplantae</taxon>
        <taxon>Streptophyta</taxon>
        <taxon>Embryophyta</taxon>
        <taxon>Tracheophyta</taxon>
        <taxon>Spermatophyta</taxon>
        <taxon>Magnoliopsida</taxon>
        <taxon>eudicotyledons</taxon>
        <taxon>Gunneridae</taxon>
        <taxon>Pentapetalae</taxon>
        <taxon>rosids</taxon>
        <taxon>fabids</taxon>
        <taxon>Fabales</taxon>
        <taxon>Fabaceae</taxon>
        <taxon>Papilionoideae</taxon>
        <taxon>50 kb inversion clade</taxon>
        <taxon>genistoids sensu lato</taxon>
        <taxon>core genistoids</taxon>
        <taxon>Genisteae</taxon>
        <taxon>Lupinus</taxon>
    </lineage>
</organism>
<name>A0AAV1Y5Z3_LUPLU</name>
<protein>
    <submittedName>
        <fullName evidence="1">Uncharacterized protein</fullName>
    </submittedName>
</protein>
<comment type="caution">
    <text evidence="1">The sequence shown here is derived from an EMBL/GenBank/DDBJ whole genome shotgun (WGS) entry which is preliminary data.</text>
</comment>
<dbReference type="SUPFAM" id="SSF54506">
    <property type="entry name" value="Diaminopimelate epimerase-like"/>
    <property type="match status" value="1"/>
</dbReference>
<proteinExistence type="predicted"/>
<evidence type="ECO:0000313" key="1">
    <source>
        <dbReference type="EMBL" id="CAL0328528.1"/>
    </source>
</evidence>
<gene>
    <name evidence="1" type="ORF">LLUT_LOCUS29588</name>
</gene>
<keyword evidence="2" id="KW-1185">Reference proteome</keyword>
<reference evidence="1 2" key="1">
    <citation type="submission" date="2024-03" db="EMBL/GenBank/DDBJ databases">
        <authorList>
            <person name="Martinez-Hernandez J."/>
        </authorList>
    </citation>
    <scope>NUCLEOTIDE SEQUENCE [LARGE SCALE GENOMIC DNA]</scope>
</reference>
<sequence length="52" mass="5764">MRVWEHGAAVLEGCAGRNCTVDLPGGPLQIERKEEDSHVYMTELAYYGSLPL</sequence>
<dbReference type="AlphaFoldDB" id="A0AAV1Y5Z3"/>